<dbReference type="InterPro" id="IPR045227">
    <property type="entry name" value="WDR18/Ipi3/RID3"/>
</dbReference>
<evidence type="ECO:0000256" key="1">
    <source>
        <dbReference type="ARBA" id="ARBA00022574"/>
    </source>
</evidence>
<feature type="repeat" description="WD" evidence="3">
    <location>
        <begin position="204"/>
        <end position="247"/>
    </location>
</feature>
<evidence type="ECO:0000256" key="3">
    <source>
        <dbReference type="PROSITE-ProRule" id="PRU00221"/>
    </source>
</evidence>
<organism evidence="5">
    <name type="scientific">Vitis vinifera</name>
    <name type="common">Grape</name>
    <dbReference type="NCBI Taxonomy" id="29760"/>
    <lineage>
        <taxon>Eukaryota</taxon>
        <taxon>Viridiplantae</taxon>
        <taxon>Streptophyta</taxon>
        <taxon>Embryophyta</taxon>
        <taxon>Tracheophyta</taxon>
        <taxon>Spermatophyta</taxon>
        <taxon>Magnoliopsida</taxon>
        <taxon>eudicotyledons</taxon>
        <taxon>Gunneridae</taxon>
        <taxon>Pentapetalae</taxon>
        <taxon>rosids</taxon>
        <taxon>Vitales</taxon>
        <taxon>Vitaceae</taxon>
        <taxon>Viteae</taxon>
        <taxon>Vitis</taxon>
    </lineage>
</organism>
<sequence length="503" mass="55622">MDWSGGREALVVCSDRSMSVGITVWDMVSGDQLLHIPTCAASPHGLLCLREQFLVASQIHRHGSLGGGAIFIWPLNKPQSPLRNYPMEAIGPVSCSKDGVYIVGGAPSGNAYIWEVADGRLLKTWRAHHKSLTSMVFSDDDSLLISGSDDGMIRVWSMISKNKRFCLFLEKFEMIHFCELLINLDGSLLDIADCGRFPSLFHSLLEHTSSITGLLSISGSSSPVLVSSSLDGTCKVWDLIRGRLLRTRVFPTAITAIVLDPGEQLLFSGSADGRIFVSMLDTGLVVDPFKVPEDRPIVLNGHNRSITALAFSRLGLVSASRDCAAHLWDVASGVIIRRFNHPKGAITNMVVIPKSSLLSVTNHQRFSNQFRVSLLDKYPQPGNSSMGMITLLPLCCSHRVHLPTIGFQSTVSLNQQILDLEQECTPGAIQMKLETSIENRMWAARMTKHVMEMNKHLQSRLLDLMQNRLLLSADSTAARKRKRAMLESSRIQEEEQSQLPSYQ</sequence>
<dbReference type="ExpressionAtlas" id="A5C3S0">
    <property type="expression patterns" value="baseline"/>
</dbReference>
<dbReference type="PANTHER" id="PTHR18763">
    <property type="entry name" value="WD-REPEAT PROTEIN 18"/>
    <property type="match status" value="1"/>
</dbReference>
<dbReference type="InterPro" id="IPR015943">
    <property type="entry name" value="WD40/YVTN_repeat-like_dom_sf"/>
</dbReference>
<evidence type="ECO:0000256" key="2">
    <source>
        <dbReference type="ARBA" id="ARBA00022737"/>
    </source>
</evidence>
<dbReference type="Gene3D" id="2.130.10.10">
    <property type="entry name" value="YVTN repeat-like/Quinoprotein amine dehydrogenase"/>
    <property type="match status" value="2"/>
</dbReference>
<keyword evidence="2" id="KW-0677">Repeat</keyword>
<dbReference type="InterPro" id="IPR001680">
    <property type="entry name" value="WD40_rpt"/>
</dbReference>
<accession>A5C3S0</accession>
<dbReference type="PROSITE" id="PS50294">
    <property type="entry name" value="WD_REPEATS_REGION"/>
    <property type="match status" value="2"/>
</dbReference>
<reference evidence="5" key="1">
    <citation type="journal article" date="2007" name="PLoS ONE">
        <title>The first genome sequence of an elite grapevine cultivar (Pinot noir Vitis vinifera L.): coping with a highly heterozygous genome.</title>
        <authorList>
            <person name="Velasco R."/>
            <person name="Zharkikh A."/>
            <person name="Troggio M."/>
            <person name="Cartwright D.A."/>
            <person name="Cestaro A."/>
            <person name="Pruss D."/>
            <person name="Pindo M."/>
            <person name="FitzGerald L.M."/>
            <person name="Vezzulli S."/>
            <person name="Reid J."/>
            <person name="Malacarne G."/>
            <person name="Iliev D."/>
            <person name="Coppola G."/>
            <person name="Wardell B."/>
            <person name="Micheletti D."/>
            <person name="Macalma T."/>
            <person name="Facci M."/>
            <person name="Mitchell J.T."/>
            <person name="Perazzolli M."/>
            <person name="Eldredge G."/>
            <person name="Gatto P."/>
            <person name="Oyzerski R."/>
            <person name="Moretto M."/>
            <person name="Gutin N."/>
            <person name="Stefanini M."/>
            <person name="Chen Y."/>
            <person name="Segala C."/>
            <person name="Davenport C."/>
            <person name="Dematte L."/>
            <person name="Mraz A."/>
            <person name="Battilana J."/>
            <person name="Stormo K."/>
            <person name="Costa F."/>
            <person name="Tao Q."/>
            <person name="Si-Ammour A."/>
            <person name="Harkins T."/>
            <person name="Lackey A."/>
            <person name="Perbost C."/>
            <person name="Taillon B."/>
            <person name="Stella A."/>
            <person name="Solovyev V."/>
            <person name="Fawcett J.A."/>
            <person name="Sterck L."/>
            <person name="Vandepoele K."/>
            <person name="Grando S.M."/>
            <person name="Toppo S."/>
            <person name="Moser C."/>
            <person name="Lanchbury J."/>
            <person name="Bogden R."/>
            <person name="Skolnick M."/>
            <person name="Sgaramella V."/>
            <person name="Bhatnagar S.K."/>
            <person name="Fontana P."/>
            <person name="Gutin A."/>
            <person name="Van de Peer Y."/>
            <person name="Salamini F."/>
            <person name="Viola R."/>
        </authorList>
    </citation>
    <scope>NUCLEOTIDE SEQUENCE</scope>
</reference>
<dbReference type="SUPFAM" id="SSF50978">
    <property type="entry name" value="WD40 repeat-like"/>
    <property type="match status" value="1"/>
</dbReference>
<feature type="region of interest" description="Disordered" evidence="4">
    <location>
        <begin position="482"/>
        <end position="503"/>
    </location>
</feature>
<proteinExistence type="predicted"/>
<feature type="repeat" description="WD" evidence="3">
    <location>
        <begin position="125"/>
        <end position="158"/>
    </location>
</feature>
<evidence type="ECO:0000313" key="5">
    <source>
        <dbReference type="EMBL" id="CAN81788.1"/>
    </source>
</evidence>
<dbReference type="EMBL" id="AM481171">
    <property type="protein sequence ID" value="CAN81788.1"/>
    <property type="molecule type" value="Genomic_DNA"/>
</dbReference>
<dbReference type="InterPro" id="IPR036322">
    <property type="entry name" value="WD40_repeat_dom_sf"/>
</dbReference>
<feature type="repeat" description="WD" evidence="3">
    <location>
        <begin position="299"/>
        <end position="338"/>
    </location>
</feature>
<dbReference type="PANTHER" id="PTHR18763:SF4">
    <property type="entry name" value="PROTEIN ROOT INITIATION DEFECTIVE 3-LIKE"/>
    <property type="match status" value="1"/>
</dbReference>
<protein>
    <submittedName>
        <fullName evidence="5">Uncharacterized protein</fullName>
    </submittedName>
</protein>
<dbReference type="AlphaFoldDB" id="A5C3S0"/>
<name>A5C3S0_VITVI</name>
<dbReference type="Pfam" id="PF00400">
    <property type="entry name" value="WD40"/>
    <property type="match status" value="4"/>
</dbReference>
<dbReference type="SMART" id="SM00320">
    <property type="entry name" value="WD40"/>
    <property type="match status" value="5"/>
</dbReference>
<dbReference type="PROSITE" id="PS50082">
    <property type="entry name" value="WD_REPEATS_2"/>
    <property type="match status" value="3"/>
</dbReference>
<dbReference type="InterPro" id="IPR019775">
    <property type="entry name" value="WD40_repeat_CS"/>
</dbReference>
<evidence type="ECO:0000256" key="4">
    <source>
        <dbReference type="SAM" id="MobiDB-lite"/>
    </source>
</evidence>
<dbReference type="PROSITE" id="PS00678">
    <property type="entry name" value="WD_REPEATS_1"/>
    <property type="match status" value="2"/>
</dbReference>
<dbReference type="FunFam" id="2.130.10.10:FF:002919">
    <property type="entry name" value="Predicted protein"/>
    <property type="match status" value="1"/>
</dbReference>
<dbReference type="InterPro" id="IPR020472">
    <property type="entry name" value="WD40_PAC1"/>
</dbReference>
<dbReference type="PRINTS" id="PR00320">
    <property type="entry name" value="GPROTEINBRPT"/>
</dbReference>
<gene>
    <name evidence="5" type="ORF">VITISV_026009</name>
</gene>
<keyword evidence="1 3" id="KW-0853">WD repeat</keyword>